<accession>A0A939PKP8</accession>
<protein>
    <recommendedName>
        <fullName evidence="3">Phosphohydrolase</fullName>
    </recommendedName>
</protein>
<sequence length="174" mass="19746">MRIQTRDPIIDDVLDVHRAAIGPDLPTLRNHIYRSLNYQRLLLGTDRLPDSAALAWAVHDMGIWTDGTWDYLEPSVGLARAFAAGHPIKGLGDTEDMVLLHHRLRPVKDPLVESFRRADLVDVSRGVLRGRISRRSVDAIVAEFPYLGFHRFLVRGLSVYGVRHPARPFPMLRL</sequence>
<name>A0A939PKP8_9ACTN</name>
<keyword evidence="2" id="KW-1185">Reference proteome</keyword>
<dbReference type="AlphaFoldDB" id="A0A939PKP8"/>
<evidence type="ECO:0000313" key="2">
    <source>
        <dbReference type="Proteomes" id="UP000669179"/>
    </source>
</evidence>
<evidence type="ECO:0000313" key="1">
    <source>
        <dbReference type="EMBL" id="MBO2454082.1"/>
    </source>
</evidence>
<proteinExistence type="predicted"/>
<dbReference type="Proteomes" id="UP000669179">
    <property type="component" value="Unassembled WGS sequence"/>
</dbReference>
<dbReference type="RefSeq" id="WP_208262210.1">
    <property type="nucleotide sequence ID" value="NZ_JAGEOJ010000024.1"/>
</dbReference>
<evidence type="ECO:0008006" key="3">
    <source>
        <dbReference type="Google" id="ProtNLM"/>
    </source>
</evidence>
<comment type="caution">
    <text evidence="1">The sequence shown here is derived from an EMBL/GenBank/DDBJ whole genome shotgun (WGS) entry which is preliminary data.</text>
</comment>
<dbReference type="EMBL" id="JAGEOJ010000024">
    <property type="protein sequence ID" value="MBO2454082.1"/>
    <property type="molecule type" value="Genomic_DNA"/>
</dbReference>
<reference evidence="1" key="1">
    <citation type="submission" date="2021-03" db="EMBL/GenBank/DDBJ databases">
        <authorList>
            <person name="Kanchanasin P."/>
            <person name="Saeng-In P."/>
            <person name="Phongsopitanun W."/>
            <person name="Yuki M."/>
            <person name="Kudo T."/>
            <person name="Ohkuma M."/>
            <person name="Tanasupawat S."/>
        </authorList>
    </citation>
    <scope>NUCLEOTIDE SEQUENCE</scope>
    <source>
        <strain evidence="1">GKU 128</strain>
    </source>
</reference>
<organism evidence="1 2">
    <name type="scientific">Actinomadura barringtoniae</name>
    <dbReference type="NCBI Taxonomy" id="1427535"/>
    <lineage>
        <taxon>Bacteria</taxon>
        <taxon>Bacillati</taxon>
        <taxon>Actinomycetota</taxon>
        <taxon>Actinomycetes</taxon>
        <taxon>Streptosporangiales</taxon>
        <taxon>Thermomonosporaceae</taxon>
        <taxon>Actinomadura</taxon>
    </lineage>
</organism>
<gene>
    <name evidence="1" type="ORF">J4573_43825</name>
</gene>